<evidence type="ECO:0000256" key="7">
    <source>
        <dbReference type="ARBA" id="ARBA00023152"/>
    </source>
</evidence>
<dbReference type="GO" id="GO:0009986">
    <property type="term" value="C:cell surface"/>
    <property type="evidence" value="ECO:0007669"/>
    <property type="project" value="UniProtKB-SubCell"/>
</dbReference>
<dbReference type="PIRSF" id="PIRSF001400">
    <property type="entry name" value="Enolase"/>
    <property type="match status" value="1"/>
</dbReference>
<evidence type="ECO:0000256" key="8">
    <source>
        <dbReference type="ARBA" id="ARBA00023239"/>
    </source>
</evidence>
<dbReference type="UniPathway" id="UPA00109">
    <property type="reaction ID" value="UER00187"/>
</dbReference>
<feature type="binding site" evidence="10">
    <location>
        <position position="337"/>
    </location>
    <ligand>
        <name>(2R)-2-phosphoglycerate</name>
        <dbReference type="ChEBI" id="CHEBI:58289"/>
    </ligand>
</feature>
<feature type="binding site" evidence="10">
    <location>
        <position position="367"/>
    </location>
    <ligand>
        <name>(2R)-2-phosphoglycerate</name>
        <dbReference type="ChEBI" id="CHEBI:58289"/>
    </ligand>
</feature>
<keyword evidence="7 10" id="KW-0324">Glycolysis</keyword>
<dbReference type="GO" id="GO:0005576">
    <property type="term" value="C:extracellular region"/>
    <property type="evidence" value="ECO:0007669"/>
    <property type="project" value="UniProtKB-SubCell"/>
</dbReference>
<evidence type="ECO:0000256" key="6">
    <source>
        <dbReference type="ARBA" id="ARBA00022842"/>
    </source>
</evidence>
<dbReference type="InterPro" id="IPR020811">
    <property type="entry name" value="Enolase_N"/>
</dbReference>
<comment type="subcellular location">
    <subcellularLocation>
        <location evidence="10">Cytoplasm</location>
    </subcellularLocation>
    <subcellularLocation>
        <location evidence="10">Secreted</location>
    </subcellularLocation>
    <subcellularLocation>
        <location evidence="10">Cell surface</location>
    </subcellularLocation>
    <text evidence="10">Fractions of enolase are present in both the cytoplasm and on the cell surface.</text>
</comment>
<evidence type="ECO:0000256" key="11">
    <source>
        <dbReference type="PIRSR" id="PIRSR001400-3"/>
    </source>
</evidence>
<feature type="binding site" evidence="10">
    <location>
        <position position="163"/>
    </location>
    <ligand>
        <name>(2R)-2-phosphoglycerate</name>
        <dbReference type="ChEBI" id="CHEBI:58289"/>
    </ligand>
</feature>
<keyword evidence="8 10" id="KW-0456">Lyase</keyword>
<evidence type="ECO:0000256" key="5">
    <source>
        <dbReference type="ARBA" id="ARBA00022525"/>
    </source>
</evidence>
<dbReference type="SUPFAM" id="SSF51604">
    <property type="entry name" value="Enolase C-terminal domain-like"/>
    <property type="match status" value="1"/>
</dbReference>
<accession>A0A1Q4NYI1</accession>
<keyword evidence="10" id="KW-0963">Cytoplasm</keyword>
<evidence type="ECO:0000313" key="14">
    <source>
        <dbReference type="EMBL" id="OKB65950.1"/>
    </source>
</evidence>
<dbReference type="GO" id="GO:0004634">
    <property type="term" value="F:phosphopyruvate hydratase activity"/>
    <property type="evidence" value="ECO:0007669"/>
    <property type="project" value="UniProtKB-UniRule"/>
</dbReference>
<protein>
    <recommendedName>
        <fullName evidence="4 10">Enolase</fullName>
        <ecNumber evidence="3 10">4.2.1.11</ecNumber>
    </recommendedName>
    <alternativeName>
        <fullName evidence="10">2-phospho-D-glycerate hydro-lyase</fullName>
    </alternativeName>
    <alternativeName>
        <fullName evidence="10">2-phosphoglycerate dehydratase</fullName>
    </alternativeName>
</protein>
<dbReference type="EC" id="4.2.1.11" evidence="3 10"/>
<dbReference type="GO" id="GO:0000287">
    <property type="term" value="F:magnesium ion binding"/>
    <property type="evidence" value="ECO:0007669"/>
    <property type="project" value="UniProtKB-UniRule"/>
</dbReference>
<dbReference type="Gene3D" id="3.30.390.10">
    <property type="entry name" value="Enolase-like, N-terminal domain"/>
    <property type="match status" value="1"/>
</dbReference>
<comment type="caution">
    <text evidence="10">Lacks conserved residue(s) required for the propagation of feature annotation.</text>
</comment>
<dbReference type="GO" id="GO:0000015">
    <property type="term" value="C:phosphopyruvate hydratase complex"/>
    <property type="evidence" value="ECO:0007669"/>
    <property type="project" value="InterPro"/>
</dbReference>
<proteinExistence type="inferred from homology"/>
<feature type="binding site" evidence="10 11">
    <location>
        <position position="312"/>
    </location>
    <ligand>
        <name>Mg(2+)</name>
        <dbReference type="ChEBI" id="CHEBI:18420"/>
    </ligand>
</feature>
<feature type="binding site" evidence="10 11">
    <location>
        <position position="242"/>
    </location>
    <ligand>
        <name>Mg(2+)</name>
        <dbReference type="ChEBI" id="CHEBI:18420"/>
    </ligand>
</feature>
<comment type="caution">
    <text evidence="14">The sequence shown here is derived from an EMBL/GenBank/DDBJ whole genome shotgun (WGS) entry which is preliminary data.</text>
</comment>
<dbReference type="PANTHER" id="PTHR11902:SF1">
    <property type="entry name" value="ENOLASE"/>
    <property type="match status" value="1"/>
</dbReference>
<organism evidence="14 15">
    <name type="scientific">Serratia marcescens</name>
    <dbReference type="NCBI Taxonomy" id="615"/>
    <lineage>
        <taxon>Bacteria</taxon>
        <taxon>Pseudomonadati</taxon>
        <taxon>Pseudomonadota</taxon>
        <taxon>Gammaproteobacteria</taxon>
        <taxon>Enterobacterales</taxon>
        <taxon>Yersiniaceae</taxon>
        <taxon>Serratia</taxon>
    </lineage>
</organism>
<dbReference type="EMBL" id="MJAO01000014">
    <property type="protein sequence ID" value="OKB65950.1"/>
    <property type="molecule type" value="Genomic_DNA"/>
</dbReference>
<gene>
    <name evidence="10" type="primary">eno</name>
    <name evidence="14" type="ORF">BHU62_14945</name>
</gene>
<feature type="active site" description="Proton acceptor" evidence="10">
    <location>
        <position position="337"/>
    </location>
</feature>
<dbReference type="PRINTS" id="PR00148">
    <property type="entry name" value="ENOLASE"/>
</dbReference>
<dbReference type="CDD" id="cd03313">
    <property type="entry name" value="enolase"/>
    <property type="match status" value="1"/>
</dbReference>
<sequence length="417" mass="44694">MPTIIDICAREVFDSRADITLEVEVVLDSGKRGRSIIPTGCSKGKHEAIEVRDNDPLRFSGQGVLRAIDIVHTVIKPQLRGLSPYAQEEIDRMLIALDGTVNKSRLGANAILGVSLAVANAAAVQSNQSLCDYVSRGREKSMPQPIFSMLSGGMHGDGNCDFQDFQVIALNAPHLEAALQVGKNVHMALKSLLMARGISTGVSGTGGFLPPLSSNEQGLALLLEAIEKAGYEPGVEVGLSMDIAAEMFFKDGRYHLAAEGRTLTTAAFIDYLASLCGRYPIMLMEDPLGEDDFDGWVALTRRLGGEIELVGDDLFTTNLARFEQGVAMQMANSILVKPNQIGTLSETMNLVASAKAAGYGIVFSRRSGETEDTSIADLAVALNGTKVKFGSLARTEAMAKYNQLLRLQDAIANAQRA</sequence>
<evidence type="ECO:0000259" key="12">
    <source>
        <dbReference type="SMART" id="SM01192"/>
    </source>
</evidence>
<dbReference type="InterPro" id="IPR000941">
    <property type="entry name" value="Enolase"/>
</dbReference>
<feature type="binding site" evidence="10 11">
    <location>
        <position position="285"/>
    </location>
    <ligand>
        <name>Mg(2+)</name>
        <dbReference type="ChEBI" id="CHEBI:18420"/>
    </ligand>
</feature>
<comment type="pathway">
    <text evidence="1 10">Carbohydrate degradation; glycolysis; pyruvate from D-glyceraldehyde 3-phosphate: step 4/5.</text>
</comment>
<dbReference type="GO" id="GO:0006096">
    <property type="term" value="P:glycolytic process"/>
    <property type="evidence" value="ECO:0007669"/>
    <property type="project" value="UniProtKB-UniRule"/>
</dbReference>
<feature type="domain" description="Enolase N-terminal" evidence="13">
    <location>
        <begin position="4"/>
        <end position="134"/>
    </location>
</feature>
<evidence type="ECO:0000256" key="10">
    <source>
        <dbReference type="HAMAP-Rule" id="MF_00318"/>
    </source>
</evidence>
<keyword evidence="14" id="KW-0670">Pyruvate</keyword>
<comment type="cofactor">
    <cofactor evidence="10">
        <name>Mg(2+)</name>
        <dbReference type="ChEBI" id="CHEBI:18420"/>
    </cofactor>
    <text evidence="10">Binds a second Mg(2+) ion via substrate during catalysis.</text>
</comment>
<evidence type="ECO:0000256" key="9">
    <source>
        <dbReference type="ARBA" id="ARBA00045763"/>
    </source>
</evidence>
<dbReference type="InterPro" id="IPR029017">
    <property type="entry name" value="Enolase-like_N"/>
</dbReference>
<evidence type="ECO:0000313" key="15">
    <source>
        <dbReference type="Proteomes" id="UP000185770"/>
    </source>
</evidence>
<evidence type="ECO:0000259" key="13">
    <source>
        <dbReference type="SMART" id="SM01193"/>
    </source>
</evidence>
<dbReference type="SUPFAM" id="SSF54826">
    <property type="entry name" value="Enolase N-terminal domain-like"/>
    <property type="match status" value="1"/>
</dbReference>
<reference evidence="14 15" key="1">
    <citation type="submission" date="2016-09" db="EMBL/GenBank/DDBJ databases">
        <title>Serratia marcescens MSU-97 and epiphytic antimycotic-producing bacteria.</title>
        <authorList>
            <person name="Matilla M.A."/>
        </authorList>
    </citation>
    <scope>NUCLEOTIDE SEQUENCE [LARGE SCALE GENOMIC DNA]</scope>
    <source>
        <strain evidence="14 15">MSU-97</strain>
    </source>
</reference>
<keyword evidence="6 10" id="KW-0460">Magnesium</keyword>
<dbReference type="AlphaFoldDB" id="A0A1Q4NYI1"/>
<keyword evidence="10 11" id="KW-0479">Metal-binding</keyword>
<dbReference type="Pfam" id="PF00113">
    <property type="entry name" value="Enolase_C"/>
    <property type="match status" value="1"/>
</dbReference>
<dbReference type="Pfam" id="PF03952">
    <property type="entry name" value="Enolase_N"/>
    <property type="match status" value="1"/>
</dbReference>
<dbReference type="SMART" id="SM01193">
    <property type="entry name" value="Enolase_N"/>
    <property type="match status" value="1"/>
</dbReference>
<comment type="function">
    <text evidence="9 10">Catalyzes the reversible conversion of 2-phosphoglycerate (2-PG) into phosphoenolpyruvate (PEP). It is essential for the degradation of carbohydrates via glycolysis.</text>
</comment>
<evidence type="ECO:0000256" key="1">
    <source>
        <dbReference type="ARBA" id="ARBA00005031"/>
    </source>
</evidence>
<dbReference type="SMART" id="SM01192">
    <property type="entry name" value="Enolase_C"/>
    <property type="match status" value="1"/>
</dbReference>
<feature type="binding site" evidence="10">
    <location>
        <position position="366"/>
    </location>
    <ligand>
        <name>(2R)-2-phosphoglycerate</name>
        <dbReference type="ChEBI" id="CHEBI:58289"/>
    </ligand>
</feature>
<evidence type="ECO:0000256" key="3">
    <source>
        <dbReference type="ARBA" id="ARBA00012058"/>
    </source>
</evidence>
<dbReference type="PROSITE" id="PS00164">
    <property type="entry name" value="ENOLASE"/>
    <property type="match status" value="1"/>
</dbReference>
<dbReference type="InterPro" id="IPR020809">
    <property type="entry name" value="Enolase_CS"/>
</dbReference>
<feature type="binding site" evidence="10">
    <location>
        <position position="388"/>
    </location>
    <ligand>
        <name>(2R)-2-phosphoglycerate</name>
        <dbReference type="ChEBI" id="CHEBI:58289"/>
    </ligand>
</feature>
<dbReference type="OrthoDB" id="9804716at2"/>
<evidence type="ECO:0000256" key="4">
    <source>
        <dbReference type="ARBA" id="ARBA00017068"/>
    </source>
</evidence>
<dbReference type="HAMAP" id="MF_00318">
    <property type="entry name" value="Enolase"/>
    <property type="match status" value="1"/>
</dbReference>
<dbReference type="PANTHER" id="PTHR11902">
    <property type="entry name" value="ENOLASE"/>
    <property type="match status" value="1"/>
</dbReference>
<dbReference type="NCBIfam" id="TIGR01060">
    <property type="entry name" value="eno"/>
    <property type="match status" value="1"/>
</dbReference>
<dbReference type="Gene3D" id="3.20.20.120">
    <property type="entry name" value="Enolase-like C-terminal domain"/>
    <property type="match status" value="1"/>
</dbReference>
<dbReference type="Proteomes" id="UP000185770">
    <property type="component" value="Unassembled WGS sequence"/>
</dbReference>
<dbReference type="SFLD" id="SFLDS00001">
    <property type="entry name" value="Enolase"/>
    <property type="match status" value="1"/>
</dbReference>
<dbReference type="InterPro" id="IPR020810">
    <property type="entry name" value="Enolase_C"/>
</dbReference>
<name>A0A1Q4NYI1_SERMA</name>
<comment type="cofactor">
    <cofactor evidence="11">
        <name>Mg(2+)</name>
        <dbReference type="ChEBI" id="CHEBI:18420"/>
    </cofactor>
    <text evidence="11">Mg(2+) is required for catalysis and for stabilizing the dimer.</text>
</comment>
<keyword evidence="5 10" id="KW-0964">Secreted</keyword>
<dbReference type="RefSeq" id="WP_073532762.1">
    <property type="nucleotide sequence ID" value="NZ_MJAO01000014.1"/>
</dbReference>
<dbReference type="InterPro" id="IPR036849">
    <property type="entry name" value="Enolase-like_C_sf"/>
</dbReference>
<comment type="similarity">
    <text evidence="2 10">Belongs to the enolase family.</text>
</comment>
<comment type="catalytic activity">
    <reaction evidence="10">
        <text>(2R)-2-phosphoglycerate = phosphoenolpyruvate + H2O</text>
        <dbReference type="Rhea" id="RHEA:10164"/>
        <dbReference type="ChEBI" id="CHEBI:15377"/>
        <dbReference type="ChEBI" id="CHEBI:58289"/>
        <dbReference type="ChEBI" id="CHEBI:58702"/>
        <dbReference type="EC" id="4.2.1.11"/>
    </reaction>
</comment>
<comment type="subunit">
    <text evidence="10">Component of the RNA degradosome, a multiprotein complex involved in RNA processing and mRNA degradation.</text>
</comment>
<feature type="domain" description="Enolase C-terminal TIM barrel" evidence="12">
    <location>
        <begin position="139"/>
        <end position="417"/>
    </location>
</feature>
<evidence type="ECO:0000256" key="2">
    <source>
        <dbReference type="ARBA" id="ARBA00009604"/>
    </source>
</evidence>